<evidence type="ECO:0000313" key="1">
    <source>
        <dbReference type="EMBL" id="HIU37428.1"/>
    </source>
</evidence>
<protein>
    <submittedName>
        <fullName evidence="1">Uncharacterized protein</fullName>
    </submittedName>
</protein>
<accession>A0A9D1II33</accession>
<dbReference type="Proteomes" id="UP000824083">
    <property type="component" value="Unassembled WGS sequence"/>
</dbReference>
<dbReference type="AlphaFoldDB" id="A0A9D1II33"/>
<sequence>MTPLLKNAIKQFVEDRIASRLQKAAEKEEKELEKEKQPVEIPVEEQPQTATNGIETTETEVFGFNIIRAILASEIDVSRIHIRDAKTYCAILLDDNNRKPIARLYFNNLANLRIGFGGAKKDGPVVPVEKVEDLFHYAEEFKAVVKFYDSPKD</sequence>
<dbReference type="EMBL" id="DVMY01000067">
    <property type="protein sequence ID" value="HIU37428.1"/>
    <property type="molecule type" value="Genomic_DNA"/>
</dbReference>
<gene>
    <name evidence="1" type="ORF">IAC56_04055</name>
</gene>
<name>A0A9D1II33_9BURK</name>
<organism evidence="1 2">
    <name type="scientific">Candidatus Aphodousia faecigallinarum</name>
    <dbReference type="NCBI Taxonomy" id="2840677"/>
    <lineage>
        <taxon>Bacteria</taxon>
        <taxon>Pseudomonadati</taxon>
        <taxon>Pseudomonadota</taxon>
        <taxon>Betaproteobacteria</taxon>
        <taxon>Burkholderiales</taxon>
        <taxon>Sutterellaceae</taxon>
        <taxon>Sutterellaceae incertae sedis</taxon>
        <taxon>Candidatus Aphodousia</taxon>
    </lineage>
</organism>
<proteinExistence type="predicted"/>
<reference evidence="1" key="2">
    <citation type="journal article" date="2021" name="PeerJ">
        <title>Extensive microbial diversity within the chicken gut microbiome revealed by metagenomics and culture.</title>
        <authorList>
            <person name="Gilroy R."/>
            <person name="Ravi A."/>
            <person name="Getino M."/>
            <person name="Pursley I."/>
            <person name="Horton D.L."/>
            <person name="Alikhan N.F."/>
            <person name="Baker D."/>
            <person name="Gharbi K."/>
            <person name="Hall N."/>
            <person name="Watson M."/>
            <person name="Adriaenssens E.M."/>
            <person name="Foster-Nyarko E."/>
            <person name="Jarju S."/>
            <person name="Secka A."/>
            <person name="Antonio M."/>
            <person name="Oren A."/>
            <person name="Chaudhuri R.R."/>
            <person name="La Ragione R."/>
            <person name="Hildebrand F."/>
            <person name="Pallen M.J."/>
        </authorList>
    </citation>
    <scope>NUCLEOTIDE SEQUENCE</scope>
    <source>
        <strain evidence="1">7463</strain>
    </source>
</reference>
<comment type="caution">
    <text evidence="1">The sequence shown here is derived from an EMBL/GenBank/DDBJ whole genome shotgun (WGS) entry which is preliminary data.</text>
</comment>
<evidence type="ECO:0000313" key="2">
    <source>
        <dbReference type="Proteomes" id="UP000824083"/>
    </source>
</evidence>
<reference evidence="1" key="1">
    <citation type="submission" date="2020-10" db="EMBL/GenBank/DDBJ databases">
        <authorList>
            <person name="Gilroy R."/>
        </authorList>
    </citation>
    <scope>NUCLEOTIDE SEQUENCE</scope>
    <source>
        <strain evidence="1">7463</strain>
    </source>
</reference>